<reference evidence="4" key="1">
    <citation type="journal article" date="2019" name="Int. J. Syst. Evol. Microbiol.">
        <title>The Global Catalogue of Microorganisms (GCM) 10K type strain sequencing project: providing services to taxonomists for standard genome sequencing and annotation.</title>
        <authorList>
            <consortium name="The Broad Institute Genomics Platform"/>
            <consortium name="The Broad Institute Genome Sequencing Center for Infectious Disease"/>
            <person name="Wu L."/>
            <person name="Ma J."/>
        </authorList>
    </citation>
    <scope>NUCLEOTIDE SEQUENCE [LARGE SCALE GENOMIC DNA]</scope>
    <source>
        <strain evidence="4">CCM 8702</strain>
    </source>
</reference>
<proteinExistence type="predicted"/>
<dbReference type="Gene3D" id="1.10.10.10">
    <property type="entry name" value="Winged helix-like DNA-binding domain superfamily/Winged helix DNA-binding domain"/>
    <property type="match status" value="1"/>
</dbReference>
<organism evidence="3 4">
    <name type="scientific">Saccharibacillus endophyticus</name>
    <dbReference type="NCBI Taxonomy" id="2060666"/>
    <lineage>
        <taxon>Bacteria</taxon>
        <taxon>Bacillati</taxon>
        <taxon>Bacillota</taxon>
        <taxon>Bacilli</taxon>
        <taxon>Bacillales</taxon>
        <taxon>Paenibacillaceae</taxon>
        <taxon>Saccharibacillus</taxon>
    </lineage>
</organism>
<sequence>MKKAERLNAMQRYAYRKRRFTLRELMDEFEISRSTAVRSIQSLEELGLPLFAEHGRLGGYRVLDTASLPPVSFTNDEVLSLYFAMQALRSLSGDPFRVSFASIHAKFLDVVSEQQREQIERFEHRIAFYPDESAEPGEYLEELLQSAVRGEVLKIRYSAKARTPAPRTNAAKSELNPECEQTADSIDALPPFRRIQPFAVYAARGYWYCRAYDLDKKEYRVFRCDRVLSTESTTDEQTPDLLPFDLRDAHTLRQPSPEAIPFRCSVSPDSVTRLRRSLYPSMKLDIPDDPSVDALLSGTYEPQETDFMLAFLADFGSTIRILEPDDLRNQLRDYYLRLIEQL</sequence>
<accession>A0ABQ1ZX09</accession>
<dbReference type="RefSeq" id="WP_172244189.1">
    <property type="nucleotide sequence ID" value="NZ_BMDD01000003.1"/>
</dbReference>
<evidence type="ECO:0000313" key="3">
    <source>
        <dbReference type="EMBL" id="GGH79589.1"/>
    </source>
</evidence>
<dbReference type="PANTHER" id="PTHR34580">
    <property type="match status" value="1"/>
</dbReference>
<feature type="domain" description="WYL" evidence="2">
    <location>
        <begin position="138"/>
        <end position="230"/>
    </location>
</feature>
<dbReference type="SUPFAM" id="SSF46785">
    <property type="entry name" value="Winged helix' DNA-binding domain"/>
    <property type="match status" value="1"/>
</dbReference>
<dbReference type="Proteomes" id="UP000605427">
    <property type="component" value="Unassembled WGS sequence"/>
</dbReference>
<dbReference type="PROSITE" id="PS52050">
    <property type="entry name" value="WYL"/>
    <property type="match status" value="1"/>
</dbReference>
<comment type="caution">
    <text evidence="3">The sequence shown here is derived from an EMBL/GenBank/DDBJ whole genome shotgun (WGS) entry which is preliminary data.</text>
</comment>
<dbReference type="Pfam" id="PF08279">
    <property type="entry name" value="HTH_11"/>
    <property type="match status" value="1"/>
</dbReference>
<dbReference type="InterPro" id="IPR036388">
    <property type="entry name" value="WH-like_DNA-bd_sf"/>
</dbReference>
<dbReference type="EMBL" id="BMDD01000003">
    <property type="protein sequence ID" value="GGH79589.1"/>
    <property type="molecule type" value="Genomic_DNA"/>
</dbReference>
<feature type="domain" description="Helix-turn-helix type 11" evidence="1">
    <location>
        <begin position="14"/>
        <end position="61"/>
    </location>
</feature>
<dbReference type="InterPro" id="IPR051534">
    <property type="entry name" value="CBASS_pafABC_assoc_protein"/>
</dbReference>
<evidence type="ECO:0000313" key="4">
    <source>
        <dbReference type="Proteomes" id="UP000605427"/>
    </source>
</evidence>
<name>A0ABQ1ZX09_9BACL</name>
<protein>
    <submittedName>
        <fullName evidence="3">DeoR family transcriptional regulator</fullName>
    </submittedName>
</protein>
<evidence type="ECO:0000259" key="2">
    <source>
        <dbReference type="Pfam" id="PF13280"/>
    </source>
</evidence>
<keyword evidence="4" id="KW-1185">Reference proteome</keyword>
<dbReference type="PANTHER" id="PTHR34580:SF9">
    <property type="entry name" value="SLL5097 PROTEIN"/>
    <property type="match status" value="1"/>
</dbReference>
<gene>
    <name evidence="3" type="ORF">GCM10007362_26610</name>
</gene>
<dbReference type="Pfam" id="PF13280">
    <property type="entry name" value="WYL"/>
    <property type="match status" value="1"/>
</dbReference>
<evidence type="ECO:0000259" key="1">
    <source>
        <dbReference type="Pfam" id="PF08279"/>
    </source>
</evidence>
<dbReference type="InterPro" id="IPR026881">
    <property type="entry name" value="WYL_dom"/>
</dbReference>
<dbReference type="InterPro" id="IPR013196">
    <property type="entry name" value="HTH_11"/>
</dbReference>
<dbReference type="InterPro" id="IPR036390">
    <property type="entry name" value="WH_DNA-bd_sf"/>
</dbReference>